<dbReference type="Proteomes" id="UP000482543">
    <property type="component" value="Unassembled WGS sequence"/>
</dbReference>
<evidence type="ECO:0000313" key="5">
    <source>
        <dbReference type="Proteomes" id="UP000482543"/>
    </source>
</evidence>
<dbReference type="EMBL" id="SWRJ01000003">
    <property type="protein sequence ID" value="NFI21761.1"/>
    <property type="molecule type" value="Genomic_DNA"/>
</dbReference>
<dbReference type="PANTHER" id="PTHR43619">
    <property type="entry name" value="S-ADENOSYL-L-METHIONINE-DEPENDENT METHYLTRANSFERASE YKTD-RELATED"/>
    <property type="match status" value="1"/>
</dbReference>
<dbReference type="SUPFAM" id="SSF53335">
    <property type="entry name" value="S-adenosyl-L-methionine-dependent methyltransferases"/>
    <property type="match status" value="1"/>
</dbReference>
<dbReference type="RefSeq" id="WP_080442736.1">
    <property type="nucleotide sequence ID" value="NZ_LFPL01000001.1"/>
</dbReference>
<name>A0A6G4EFE9_CLOBO</name>
<evidence type="ECO:0000256" key="2">
    <source>
        <dbReference type="ARBA" id="ARBA00022679"/>
    </source>
</evidence>
<gene>
    <name evidence="3" type="ORF">FC962_08590</name>
    <name evidence="4" type="ORF">FC964_10255</name>
</gene>
<evidence type="ECO:0000256" key="1">
    <source>
        <dbReference type="ARBA" id="ARBA00022603"/>
    </source>
</evidence>
<dbReference type="Pfam" id="PF04072">
    <property type="entry name" value="LCM"/>
    <property type="match status" value="1"/>
</dbReference>
<protein>
    <submittedName>
        <fullName evidence="3">Uncharacterized protein</fullName>
    </submittedName>
</protein>
<dbReference type="Gene3D" id="3.40.50.150">
    <property type="entry name" value="Vaccinia Virus protein VP39"/>
    <property type="match status" value="1"/>
</dbReference>
<keyword evidence="1" id="KW-0489">Methyltransferase</keyword>
<organism evidence="3">
    <name type="scientific">Clostridium botulinum</name>
    <dbReference type="NCBI Taxonomy" id="1491"/>
    <lineage>
        <taxon>Bacteria</taxon>
        <taxon>Bacillati</taxon>
        <taxon>Bacillota</taxon>
        <taxon>Clostridia</taxon>
        <taxon>Eubacteriales</taxon>
        <taxon>Clostridiaceae</taxon>
        <taxon>Clostridium</taxon>
    </lineage>
</organism>
<evidence type="ECO:0000313" key="3">
    <source>
        <dbReference type="EMBL" id="NFH61956.1"/>
    </source>
</evidence>
<sequence>MSKYPNSAIVNLGAGLDTTFFRVDNGNLNWYNIDLPDVIELRKKLLPESNREKCIAKFFLDVSWFNDIKKIMIMFFISKRFIRIL</sequence>
<dbReference type="GO" id="GO:0032259">
    <property type="term" value="P:methylation"/>
    <property type="evidence" value="ECO:0007669"/>
    <property type="project" value="UniProtKB-KW"/>
</dbReference>
<accession>A0A6G4EFE9</accession>
<keyword evidence="2" id="KW-0808">Transferase</keyword>
<dbReference type="AlphaFoldDB" id="A0A6G4EFE9"/>
<comment type="caution">
    <text evidence="3">The sequence shown here is derived from an EMBL/GenBank/DDBJ whole genome shotgun (WGS) entry which is preliminary data.</text>
</comment>
<dbReference type="GO" id="GO:0008168">
    <property type="term" value="F:methyltransferase activity"/>
    <property type="evidence" value="ECO:0007669"/>
    <property type="project" value="UniProtKB-KW"/>
</dbReference>
<evidence type="ECO:0000313" key="4">
    <source>
        <dbReference type="EMBL" id="NFI21761.1"/>
    </source>
</evidence>
<dbReference type="PANTHER" id="PTHR43619:SF2">
    <property type="entry name" value="S-ADENOSYL-L-METHIONINE-DEPENDENT METHYLTRANSFERASES SUPERFAMILY PROTEIN"/>
    <property type="match status" value="1"/>
</dbReference>
<proteinExistence type="predicted"/>
<reference evidence="3 5" key="1">
    <citation type="submission" date="2019-04" db="EMBL/GenBank/DDBJ databases">
        <title>Genome sequencing of Clostridium botulinum Groups I-IV and Clostridium butyricum.</title>
        <authorList>
            <person name="Brunt J."/>
            <person name="Van Vliet A.H.M."/>
            <person name="Stringer S.C."/>
            <person name="Carter A.T."/>
            <person name="Peck M.W."/>
        </authorList>
    </citation>
    <scope>NUCLEOTIDE SEQUENCE</scope>
    <source>
        <strain evidence="3">IFR 15/031</strain>
        <strain evidence="4 5">IFR 15/034</strain>
    </source>
</reference>
<dbReference type="EMBL" id="SWRL01000006">
    <property type="protein sequence ID" value="NFH61956.1"/>
    <property type="molecule type" value="Genomic_DNA"/>
</dbReference>
<dbReference type="InterPro" id="IPR007213">
    <property type="entry name" value="Ppm1/Ppm2/Tcmp"/>
</dbReference>
<dbReference type="InterPro" id="IPR029063">
    <property type="entry name" value="SAM-dependent_MTases_sf"/>
</dbReference>